<evidence type="ECO:0000256" key="3">
    <source>
        <dbReference type="ARBA" id="ARBA00022448"/>
    </source>
</evidence>
<evidence type="ECO:0000256" key="1">
    <source>
        <dbReference type="ARBA" id="ARBA00004651"/>
    </source>
</evidence>
<organism evidence="9">
    <name type="scientific">uncultured Mycobacteriales bacterium</name>
    <dbReference type="NCBI Taxonomy" id="581187"/>
    <lineage>
        <taxon>Bacteria</taxon>
        <taxon>Bacillati</taxon>
        <taxon>Actinomycetota</taxon>
        <taxon>Actinomycetes</taxon>
        <taxon>Mycobacteriales</taxon>
        <taxon>environmental samples</taxon>
    </lineage>
</organism>
<dbReference type="Pfam" id="PF01925">
    <property type="entry name" value="TauE"/>
    <property type="match status" value="1"/>
</dbReference>
<dbReference type="PANTHER" id="PTHR30269:SF0">
    <property type="entry name" value="MEMBRANE TRANSPORTER PROTEIN YFCA-RELATED"/>
    <property type="match status" value="1"/>
</dbReference>
<evidence type="ECO:0000256" key="5">
    <source>
        <dbReference type="ARBA" id="ARBA00022692"/>
    </source>
</evidence>
<dbReference type="AlphaFoldDB" id="A0A6J4IKI2"/>
<dbReference type="InterPro" id="IPR002781">
    <property type="entry name" value="TM_pro_TauE-like"/>
</dbReference>
<feature type="transmembrane region" description="Helical" evidence="8">
    <location>
        <begin position="40"/>
        <end position="60"/>
    </location>
</feature>
<feature type="transmembrane region" description="Helical" evidence="8">
    <location>
        <begin position="72"/>
        <end position="91"/>
    </location>
</feature>
<name>A0A6J4IKI2_9ACTN</name>
<accession>A0A6J4IKI2</accession>
<evidence type="ECO:0000256" key="8">
    <source>
        <dbReference type="RuleBase" id="RU363041"/>
    </source>
</evidence>
<keyword evidence="5 8" id="KW-0812">Transmembrane</keyword>
<reference evidence="9" key="1">
    <citation type="submission" date="2020-02" db="EMBL/GenBank/DDBJ databases">
        <authorList>
            <person name="Meier V. D."/>
        </authorList>
    </citation>
    <scope>NUCLEOTIDE SEQUENCE</scope>
    <source>
        <strain evidence="9">AVDCRST_MAG41</strain>
    </source>
</reference>
<feature type="transmembrane region" description="Helical" evidence="8">
    <location>
        <begin position="97"/>
        <end position="115"/>
    </location>
</feature>
<feature type="transmembrane region" description="Helical" evidence="8">
    <location>
        <begin position="136"/>
        <end position="162"/>
    </location>
</feature>
<keyword evidence="7 8" id="KW-0472">Membrane</keyword>
<evidence type="ECO:0000313" key="9">
    <source>
        <dbReference type="EMBL" id="CAA9252745.1"/>
    </source>
</evidence>
<gene>
    <name evidence="9" type="ORF">AVDCRST_MAG41-1951</name>
</gene>
<evidence type="ECO:0000256" key="7">
    <source>
        <dbReference type="ARBA" id="ARBA00023136"/>
    </source>
</evidence>
<dbReference type="GO" id="GO:0005886">
    <property type="term" value="C:plasma membrane"/>
    <property type="evidence" value="ECO:0007669"/>
    <property type="project" value="UniProtKB-SubCell"/>
</dbReference>
<protein>
    <recommendedName>
        <fullName evidence="8">Probable membrane transporter protein</fullName>
    </recommendedName>
</protein>
<dbReference type="InterPro" id="IPR052017">
    <property type="entry name" value="TSUP"/>
</dbReference>
<dbReference type="EMBL" id="CADCTP010000183">
    <property type="protein sequence ID" value="CAA9252745.1"/>
    <property type="molecule type" value="Genomic_DNA"/>
</dbReference>
<keyword evidence="3" id="KW-0813">Transport</keyword>
<feature type="transmembrane region" description="Helical" evidence="8">
    <location>
        <begin position="224"/>
        <end position="242"/>
    </location>
</feature>
<keyword evidence="6 8" id="KW-1133">Transmembrane helix</keyword>
<dbReference type="PANTHER" id="PTHR30269">
    <property type="entry name" value="TRANSMEMBRANE PROTEIN YFCA"/>
    <property type="match status" value="1"/>
</dbReference>
<comment type="subcellular location">
    <subcellularLocation>
        <location evidence="1 8">Cell membrane</location>
        <topology evidence="1 8">Multi-pass membrane protein</topology>
    </subcellularLocation>
</comment>
<keyword evidence="4 8" id="KW-1003">Cell membrane</keyword>
<evidence type="ECO:0000256" key="6">
    <source>
        <dbReference type="ARBA" id="ARBA00022989"/>
    </source>
</evidence>
<feature type="transmembrane region" description="Helical" evidence="8">
    <location>
        <begin position="182"/>
        <end position="204"/>
    </location>
</feature>
<comment type="similarity">
    <text evidence="2 8">Belongs to the 4-toluene sulfonate uptake permease (TSUP) (TC 2.A.102) family.</text>
</comment>
<evidence type="ECO:0000256" key="2">
    <source>
        <dbReference type="ARBA" id="ARBA00009142"/>
    </source>
</evidence>
<sequence length="246" mass="24535">MRDVLWLFGAGMLAGVVSVVASLASLVSYPALLATGLSPLSANVTNTTALVFVGVGSAAGSRPELAGQRSRLLRLGLLNALGGGAGAGLLLLTPASAFEAVVPVLVAGASAVLLVRPRPRGSGTDREDSVRWQAAAFGVAVYTGYFGAAGGVLVLAVLSVLLAEPLARLIAVKNVVSSAANAVAGVAFALFGPVAWAAVLPLGLGFLAGGRLGPALVRRLPGDALRVFIAVCGLAVAAWLGWDAYA</sequence>
<evidence type="ECO:0000256" key="4">
    <source>
        <dbReference type="ARBA" id="ARBA00022475"/>
    </source>
</evidence>
<proteinExistence type="inferred from homology"/>